<accession>A0A1Y5S4E6</accession>
<keyword evidence="2" id="KW-1185">Reference proteome</keyword>
<dbReference type="SUPFAM" id="SSF82784">
    <property type="entry name" value="OsmC-like"/>
    <property type="match status" value="1"/>
</dbReference>
<reference evidence="1 2" key="1">
    <citation type="submission" date="2017-03" db="EMBL/GenBank/DDBJ databases">
        <authorList>
            <person name="Afonso C.L."/>
            <person name="Miller P.J."/>
            <person name="Scott M.A."/>
            <person name="Spackman E."/>
            <person name="Goraichik I."/>
            <person name="Dimitrov K.M."/>
            <person name="Suarez D.L."/>
            <person name="Swayne D.E."/>
        </authorList>
    </citation>
    <scope>NUCLEOTIDE SEQUENCE [LARGE SCALE GENOMIC DNA]</scope>
    <source>
        <strain evidence="1 2">CECT 7691</strain>
    </source>
</reference>
<evidence type="ECO:0000313" key="1">
    <source>
        <dbReference type="EMBL" id="SLN32423.1"/>
    </source>
</evidence>
<dbReference type="InterPro" id="IPR003718">
    <property type="entry name" value="OsmC/Ohr_fam"/>
</dbReference>
<dbReference type="Pfam" id="PF02566">
    <property type="entry name" value="OsmC"/>
    <property type="match status" value="1"/>
</dbReference>
<gene>
    <name evidence="1" type="ORF">OCH7691_01197</name>
</gene>
<proteinExistence type="predicted"/>
<dbReference type="EMBL" id="FWFR01000001">
    <property type="protein sequence ID" value="SLN32423.1"/>
    <property type="molecule type" value="Genomic_DNA"/>
</dbReference>
<name>A0A1Y5S4E6_9PROT</name>
<sequence length="157" mass="17556">MVRDHVHEYRATIDWSGGAAGPVRDYRSYSREYRVAMDGKPDFRASADPHFRGDPALYNPEDMLLISLSACHMLSYLALCARANVEVRGYRDEAEGTMRMLDGALRFADVLLRPRVTVAPGTDHDKAKALHGDAHHLCFIANSVNFPVRNDPEIVEG</sequence>
<dbReference type="AlphaFoldDB" id="A0A1Y5S4E6"/>
<dbReference type="InterPro" id="IPR036102">
    <property type="entry name" value="OsmC/Ohrsf"/>
</dbReference>
<protein>
    <submittedName>
        <fullName evidence="1">OsmC-like protein</fullName>
    </submittedName>
</protein>
<organism evidence="1 2">
    <name type="scientific">Oceanibacterium hippocampi</name>
    <dbReference type="NCBI Taxonomy" id="745714"/>
    <lineage>
        <taxon>Bacteria</taxon>
        <taxon>Pseudomonadati</taxon>
        <taxon>Pseudomonadota</taxon>
        <taxon>Alphaproteobacteria</taxon>
        <taxon>Sneathiellales</taxon>
        <taxon>Sneathiellaceae</taxon>
        <taxon>Oceanibacterium</taxon>
    </lineage>
</organism>
<dbReference type="InterPro" id="IPR052707">
    <property type="entry name" value="OsmC_Ohr_Peroxiredoxin"/>
</dbReference>
<dbReference type="PANTHER" id="PTHR42830">
    <property type="entry name" value="OSMOTICALLY INDUCIBLE FAMILY PROTEIN"/>
    <property type="match status" value="1"/>
</dbReference>
<dbReference type="InParanoid" id="A0A1Y5S4E6"/>
<dbReference type="Proteomes" id="UP000193200">
    <property type="component" value="Unassembled WGS sequence"/>
</dbReference>
<dbReference type="RefSeq" id="WP_085883525.1">
    <property type="nucleotide sequence ID" value="NZ_FWFR01000001.1"/>
</dbReference>
<dbReference type="PANTHER" id="PTHR42830:SF2">
    <property type="entry name" value="OSMC_OHR FAMILY PROTEIN"/>
    <property type="match status" value="1"/>
</dbReference>
<evidence type="ECO:0000313" key="2">
    <source>
        <dbReference type="Proteomes" id="UP000193200"/>
    </source>
</evidence>
<dbReference type="OrthoDB" id="9795405at2"/>
<dbReference type="InterPro" id="IPR015946">
    <property type="entry name" value="KH_dom-like_a/b"/>
</dbReference>
<dbReference type="Gene3D" id="3.30.300.20">
    <property type="match status" value="1"/>
</dbReference>